<protein>
    <submittedName>
        <fullName evidence="1">LEF-4</fullName>
    </submittedName>
</protein>
<dbReference type="KEGG" id="vg:4155949"/>
<name>A0ACD6B568_9BBAC</name>
<accession>A0ACD6B568</accession>
<evidence type="ECO:0000313" key="2">
    <source>
        <dbReference type="Proteomes" id="UP000202317"/>
    </source>
</evidence>
<organism evidence="1 2">
    <name type="scientific">Choristoneura occidentalis granulovirus</name>
    <dbReference type="NCBI Taxonomy" id="364745"/>
    <lineage>
        <taxon>Viruses</taxon>
        <taxon>Viruses incertae sedis</taxon>
        <taxon>Naldaviricetes</taxon>
        <taxon>Lefavirales</taxon>
        <taxon>Baculoviridae</taxon>
        <taxon>Betabaculovirus</taxon>
        <taxon>Betabaculovirus chofumiferanae</taxon>
    </lineage>
</organism>
<dbReference type="EMBL" id="DQ333351">
    <property type="protein sequence ID" value="ABC61209.1"/>
    <property type="molecule type" value="Genomic_DNA"/>
</dbReference>
<proteinExistence type="predicted"/>
<keyword evidence="2" id="KW-1185">Reference proteome</keyword>
<dbReference type="InterPro" id="IPR007790">
    <property type="entry name" value="LEF-4"/>
</dbReference>
<dbReference type="Pfam" id="PF05098">
    <property type="entry name" value="LEF-4"/>
    <property type="match status" value="1"/>
</dbReference>
<dbReference type="OrthoDB" id="6452at10239"/>
<dbReference type="Proteomes" id="UP000202317">
    <property type="component" value="Segment"/>
</dbReference>
<gene>
    <name evidence="1" type="primary">lef-4</name>
</gene>
<reference evidence="1 2" key="1">
    <citation type="journal article" date="2006" name="J. Gen. Virol.">
        <title>Sequence analysis of the Choristoneura occidentalis granulovirus genome.</title>
        <authorList>
            <person name="Escasa S.R."/>
            <person name="Lauzon H.A.M."/>
            <person name="Mathur A.C."/>
            <person name="Krell P.J."/>
            <person name="Arif B.M."/>
        </authorList>
    </citation>
    <scope>NUCLEOTIDE SEQUENCE [LARGE SCALE GENOMIC DNA]</scope>
</reference>
<evidence type="ECO:0000313" key="1">
    <source>
        <dbReference type="EMBL" id="ABC61209.1"/>
    </source>
</evidence>
<dbReference type="GO" id="GO:0006355">
    <property type="term" value="P:regulation of DNA-templated transcription"/>
    <property type="evidence" value="ECO:0007669"/>
    <property type="project" value="InterPro"/>
</dbReference>
<sequence length="464" mass="54603">MEIEQELSYTFAYSQDVLYRIKDWLDTNVPLVEEYVEVVDENDIRTRIPGKSIKKEIIESSRLVVPVINNFVPMIKRECHECVYANYSKKIKRLCKTCVYKKDGIEIKFEHIYYEYNVGDSLDPLVASKQIFLYNMLQPNDRIDITTNSHLGTDEILANCRLELEYVDVLHKSDLQKAAEFVNYIENNVLHDVIITPFISHTNIFNEICYRPFVEERVFNDVMSDIKLWALKINGIRGKAYIVNGKAIYIQLDDMQMFCGNLYETQLKCNKKQNAKFNHELDLKPLKVIDSKNSKIKSNLLFHNRIIGLQIENVENCFYVTDILNVFKYTYNNRNQYDISESVNLDVFDAINFINNQNYNFSIDNKYLLCFQKFYFHMSNVDKNFEINDGFVGVTNNGSLVKIKTQKTFEMKYIDKGKFVCSFGEYICENKKTAWLPNSIYEVVIVKDNIVRVIKERPDRLMHN</sequence>